<reference evidence="3" key="1">
    <citation type="submission" date="2017-08" db="EMBL/GenBank/DDBJ databases">
        <authorList>
            <person name="Varghese N."/>
            <person name="Submissions S."/>
        </authorList>
    </citation>
    <scope>NUCLEOTIDE SEQUENCE [LARGE SCALE GENOMIC DNA]</scope>
    <source>
        <strain evidence="3">JA234</strain>
    </source>
</reference>
<keyword evidence="3" id="KW-1185">Reference proteome</keyword>
<protein>
    <submittedName>
        <fullName evidence="2">NYN domain-containing protein</fullName>
    </submittedName>
</protein>
<dbReference type="Proteomes" id="UP000219467">
    <property type="component" value="Unassembled WGS sequence"/>
</dbReference>
<dbReference type="EMBL" id="OAOQ01000002">
    <property type="protein sequence ID" value="SNX68327.1"/>
    <property type="molecule type" value="Genomic_DNA"/>
</dbReference>
<dbReference type="CDD" id="cd11297">
    <property type="entry name" value="PIN_LabA-like_N_1"/>
    <property type="match status" value="1"/>
</dbReference>
<dbReference type="RefSeq" id="WP_176504472.1">
    <property type="nucleotide sequence ID" value="NZ_OAOQ01000002.1"/>
</dbReference>
<dbReference type="PANTHER" id="PTHR35811">
    <property type="entry name" value="SLR1870 PROTEIN"/>
    <property type="match status" value="1"/>
</dbReference>
<proteinExistence type="predicted"/>
<dbReference type="Pfam" id="PF01936">
    <property type="entry name" value="NYN"/>
    <property type="match status" value="1"/>
</dbReference>
<feature type="domain" description="NYN" evidence="1">
    <location>
        <begin position="17"/>
        <end position="144"/>
    </location>
</feature>
<dbReference type="Gene3D" id="3.40.50.1010">
    <property type="entry name" value="5'-nuclease"/>
    <property type="match status" value="1"/>
</dbReference>
<evidence type="ECO:0000313" key="3">
    <source>
        <dbReference type="Proteomes" id="UP000219467"/>
    </source>
</evidence>
<dbReference type="PANTHER" id="PTHR35811:SF1">
    <property type="entry name" value="HTH OST-TYPE DOMAIN-CONTAINING PROTEIN"/>
    <property type="match status" value="1"/>
</dbReference>
<evidence type="ECO:0000313" key="2">
    <source>
        <dbReference type="EMBL" id="SNX68327.1"/>
    </source>
</evidence>
<dbReference type="InterPro" id="IPR021139">
    <property type="entry name" value="NYN"/>
</dbReference>
<organism evidence="2 3">
    <name type="scientific">Cereibacter ovatus</name>
    <dbReference type="NCBI Taxonomy" id="439529"/>
    <lineage>
        <taxon>Bacteria</taxon>
        <taxon>Pseudomonadati</taxon>
        <taxon>Pseudomonadota</taxon>
        <taxon>Alphaproteobacteria</taxon>
        <taxon>Rhodobacterales</taxon>
        <taxon>Paracoccaceae</taxon>
        <taxon>Cereibacter</taxon>
    </lineage>
</organism>
<sequence>MYSSGFGTKRPTDLGAVAVLADGENVTPTAAEALMPRIAELGAATILRAYCDRSNPNGWDKDPRFQITYLDRLSGKNSADIRLVIDAMDIAHAAVVNAIVILSTDRDFAPLAHRLRAVGLWVLGAGRAETSAHFRLACSEFHVLPSAEPKDTPRPIPIAKAPQLGQIDDAIHRVCRKHGGTRARITLMTLGIVMPREEGIYRKATSAPTWRSYLKARPDLYRIEGEGQGSTVTLLRP</sequence>
<accession>A0A285CLA4</accession>
<evidence type="ECO:0000259" key="1">
    <source>
        <dbReference type="Pfam" id="PF01936"/>
    </source>
</evidence>
<name>A0A285CLA4_9RHOB</name>
<dbReference type="GO" id="GO:0004540">
    <property type="term" value="F:RNA nuclease activity"/>
    <property type="evidence" value="ECO:0007669"/>
    <property type="project" value="InterPro"/>
</dbReference>
<gene>
    <name evidence="2" type="ORF">SAMN05878503_10267</name>
</gene>
<dbReference type="AlphaFoldDB" id="A0A285CLA4"/>